<accession>A0A5B7DWG2</accession>
<name>A0A5B7DWG2_PORTR</name>
<dbReference type="Proteomes" id="UP000324222">
    <property type="component" value="Unassembled WGS sequence"/>
</dbReference>
<evidence type="ECO:0000256" key="1">
    <source>
        <dbReference type="SAM" id="Phobius"/>
    </source>
</evidence>
<evidence type="ECO:0000313" key="3">
    <source>
        <dbReference type="Proteomes" id="UP000324222"/>
    </source>
</evidence>
<keyword evidence="1" id="KW-1133">Transmembrane helix</keyword>
<reference evidence="2 3" key="1">
    <citation type="submission" date="2019-05" db="EMBL/GenBank/DDBJ databases">
        <title>Another draft genome of Portunus trituberculatus and its Hox gene families provides insights of decapod evolution.</title>
        <authorList>
            <person name="Jeong J.-H."/>
            <person name="Song I."/>
            <person name="Kim S."/>
            <person name="Choi T."/>
            <person name="Kim D."/>
            <person name="Ryu S."/>
            <person name="Kim W."/>
        </authorList>
    </citation>
    <scope>NUCLEOTIDE SEQUENCE [LARGE SCALE GENOMIC DNA]</scope>
    <source>
        <tissue evidence="2">Muscle</tissue>
    </source>
</reference>
<dbReference type="EMBL" id="VSRR010001541">
    <property type="protein sequence ID" value="MPC26001.1"/>
    <property type="molecule type" value="Genomic_DNA"/>
</dbReference>
<feature type="transmembrane region" description="Helical" evidence="1">
    <location>
        <begin position="33"/>
        <end position="50"/>
    </location>
</feature>
<sequence length="51" mass="6043">MLCTRGRAVMDIRQEVISEFKGRVSSWCLNGRLVYCVMGFVFSFFFLTFFF</sequence>
<evidence type="ECO:0000313" key="2">
    <source>
        <dbReference type="EMBL" id="MPC26001.1"/>
    </source>
</evidence>
<comment type="caution">
    <text evidence="2">The sequence shown here is derived from an EMBL/GenBank/DDBJ whole genome shotgun (WGS) entry which is preliminary data.</text>
</comment>
<keyword evidence="1" id="KW-0812">Transmembrane</keyword>
<organism evidence="2 3">
    <name type="scientific">Portunus trituberculatus</name>
    <name type="common">Swimming crab</name>
    <name type="synonym">Neptunus trituberculatus</name>
    <dbReference type="NCBI Taxonomy" id="210409"/>
    <lineage>
        <taxon>Eukaryota</taxon>
        <taxon>Metazoa</taxon>
        <taxon>Ecdysozoa</taxon>
        <taxon>Arthropoda</taxon>
        <taxon>Crustacea</taxon>
        <taxon>Multicrustacea</taxon>
        <taxon>Malacostraca</taxon>
        <taxon>Eumalacostraca</taxon>
        <taxon>Eucarida</taxon>
        <taxon>Decapoda</taxon>
        <taxon>Pleocyemata</taxon>
        <taxon>Brachyura</taxon>
        <taxon>Eubrachyura</taxon>
        <taxon>Portunoidea</taxon>
        <taxon>Portunidae</taxon>
        <taxon>Portuninae</taxon>
        <taxon>Portunus</taxon>
    </lineage>
</organism>
<dbReference type="AlphaFoldDB" id="A0A5B7DWG2"/>
<keyword evidence="3" id="KW-1185">Reference proteome</keyword>
<proteinExistence type="predicted"/>
<protein>
    <submittedName>
        <fullName evidence="2">Uncharacterized protein</fullName>
    </submittedName>
</protein>
<gene>
    <name evidence="2" type="ORF">E2C01_019128</name>
</gene>
<keyword evidence="1" id="KW-0472">Membrane</keyword>